<dbReference type="SMART" id="SM00331">
    <property type="entry name" value="PP2C_SIG"/>
    <property type="match status" value="1"/>
</dbReference>
<sequence length="439" mass="48708">MPQSEVNTTIEELQSEVQALKRKTDFFSSLIDVSVILTSTFDLDELIRRVLQFSQRVMNSEASNVMLYNENTGMLECRVALGQVAKMLEENFTLQLGQGIAGWVGLHRQGLVVPDVSKDDRFFSGADQATGFVTRSILCSPLIVHDKLLGVAEVVNRKDGTSYSEEDLRLFETFCRGVAVAVQNAIMHQRLLSNQRVQQQLEMASAIQQGFLPRSFSVKEDDKYEIAAVNLPASLVGGDLYDCIELQPGLLGITIGDVSGKGMPAALYMARLISDFRFQAHQAEQPEPTVRILNEMLTERSQQGMFVTLIYLTLDTESGVLRFVNGGHIPPILYRRPTGEMLRLEGSKGIPLGIMNPAEFKEASHNLIPGDTLIFFSDGILDAKNRRGQKFTVGRIEEVIRGAWATPGDLVSQIVEAVTKHAGVESQFDDITIMVLTWH</sequence>
<evidence type="ECO:0000313" key="5">
    <source>
        <dbReference type="EMBL" id="OGG05110.1"/>
    </source>
</evidence>
<dbReference type="PANTHER" id="PTHR43156">
    <property type="entry name" value="STAGE II SPORULATION PROTEIN E-RELATED"/>
    <property type="match status" value="1"/>
</dbReference>
<organism evidence="5 6">
    <name type="scientific">Candidatus Glassbacteria bacterium RIFCSPLOWO2_12_FULL_58_11</name>
    <dbReference type="NCBI Taxonomy" id="1817867"/>
    <lineage>
        <taxon>Bacteria</taxon>
        <taxon>Candidatus Glassiibacteriota</taxon>
    </lineage>
</organism>
<dbReference type="InterPro" id="IPR036457">
    <property type="entry name" value="PPM-type-like_dom_sf"/>
</dbReference>
<dbReference type="GO" id="GO:0016791">
    <property type="term" value="F:phosphatase activity"/>
    <property type="evidence" value="ECO:0007669"/>
    <property type="project" value="TreeGrafter"/>
</dbReference>
<name>A0A1F5YY37_9BACT</name>
<accession>A0A1F5YY37</accession>
<dbReference type="SUPFAM" id="SSF55781">
    <property type="entry name" value="GAF domain-like"/>
    <property type="match status" value="1"/>
</dbReference>
<evidence type="ECO:0000313" key="6">
    <source>
        <dbReference type="Proteomes" id="UP000179129"/>
    </source>
</evidence>
<evidence type="ECO:0000256" key="2">
    <source>
        <dbReference type="SAM" id="Coils"/>
    </source>
</evidence>
<dbReference type="Gene3D" id="3.30.450.40">
    <property type="match status" value="1"/>
</dbReference>
<evidence type="ECO:0008006" key="7">
    <source>
        <dbReference type="Google" id="ProtNLM"/>
    </source>
</evidence>
<evidence type="ECO:0000256" key="1">
    <source>
        <dbReference type="ARBA" id="ARBA00022801"/>
    </source>
</evidence>
<evidence type="ECO:0000259" key="3">
    <source>
        <dbReference type="SMART" id="SM00065"/>
    </source>
</evidence>
<dbReference type="STRING" id="1817867.A3F83_10285"/>
<dbReference type="InterPro" id="IPR001932">
    <property type="entry name" value="PPM-type_phosphatase-like_dom"/>
</dbReference>
<dbReference type="InterPro" id="IPR003018">
    <property type="entry name" value="GAF"/>
</dbReference>
<dbReference type="Pfam" id="PF07228">
    <property type="entry name" value="SpoIIE"/>
    <property type="match status" value="1"/>
</dbReference>
<dbReference type="Pfam" id="PF01590">
    <property type="entry name" value="GAF"/>
    <property type="match status" value="1"/>
</dbReference>
<dbReference type="Proteomes" id="UP000179129">
    <property type="component" value="Unassembled WGS sequence"/>
</dbReference>
<evidence type="ECO:0000259" key="4">
    <source>
        <dbReference type="SMART" id="SM00331"/>
    </source>
</evidence>
<dbReference type="AlphaFoldDB" id="A0A1F5YY37"/>
<proteinExistence type="predicted"/>
<keyword evidence="1" id="KW-0378">Hydrolase</keyword>
<dbReference type="SUPFAM" id="SSF81606">
    <property type="entry name" value="PP2C-like"/>
    <property type="match status" value="1"/>
</dbReference>
<dbReference type="InterPro" id="IPR029016">
    <property type="entry name" value="GAF-like_dom_sf"/>
</dbReference>
<keyword evidence="2" id="KW-0175">Coiled coil</keyword>
<protein>
    <recommendedName>
        <fullName evidence="7">PPM-type phosphatase domain-containing protein</fullName>
    </recommendedName>
</protein>
<feature type="coiled-coil region" evidence="2">
    <location>
        <begin position="3"/>
        <end position="30"/>
    </location>
</feature>
<comment type="caution">
    <text evidence="5">The sequence shown here is derived from an EMBL/GenBank/DDBJ whole genome shotgun (WGS) entry which is preliminary data.</text>
</comment>
<dbReference type="SMART" id="SM00065">
    <property type="entry name" value="GAF"/>
    <property type="match status" value="1"/>
</dbReference>
<reference evidence="5 6" key="1">
    <citation type="journal article" date="2016" name="Nat. Commun.">
        <title>Thousands of microbial genomes shed light on interconnected biogeochemical processes in an aquifer system.</title>
        <authorList>
            <person name="Anantharaman K."/>
            <person name="Brown C.T."/>
            <person name="Hug L.A."/>
            <person name="Sharon I."/>
            <person name="Castelle C.J."/>
            <person name="Probst A.J."/>
            <person name="Thomas B.C."/>
            <person name="Singh A."/>
            <person name="Wilkins M.J."/>
            <person name="Karaoz U."/>
            <person name="Brodie E.L."/>
            <person name="Williams K.H."/>
            <person name="Hubbard S.S."/>
            <person name="Banfield J.F."/>
        </authorList>
    </citation>
    <scope>NUCLEOTIDE SEQUENCE [LARGE SCALE GENOMIC DNA]</scope>
</reference>
<dbReference type="EMBL" id="MFIX01000091">
    <property type="protein sequence ID" value="OGG05110.1"/>
    <property type="molecule type" value="Genomic_DNA"/>
</dbReference>
<dbReference type="Gene3D" id="3.60.40.10">
    <property type="entry name" value="PPM-type phosphatase domain"/>
    <property type="match status" value="1"/>
</dbReference>
<feature type="domain" description="PPM-type phosphatase" evidence="4">
    <location>
        <begin position="221"/>
        <end position="438"/>
    </location>
</feature>
<dbReference type="PANTHER" id="PTHR43156:SF2">
    <property type="entry name" value="STAGE II SPORULATION PROTEIN E"/>
    <property type="match status" value="1"/>
</dbReference>
<gene>
    <name evidence="5" type="ORF">A3F83_10285</name>
</gene>
<feature type="domain" description="GAF" evidence="3">
    <location>
        <begin position="42"/>
        <end position="192"/>
    </location>
</feature>
<dbReference type="InterPro" id="IPR052016">
    <property type="entry name" value="Bact_Sigma-Reg"/>
</dbReference>